<keyword evidence="3" id="KW-1185">Reference proteome</keyword>
<reference evidence="2 3" key="1">
    <citation type="journal article" date="2023" name="G3 (Bethesda)">
        <title>A chromosome-level genome assembly of Zasmidium syzygii isolated from banana leaves.</title>
        <authorList>
            <person name="van Westerhoven A.C."/>
            <person name="Mehrabi R."/>
            <person name="Talebi R."/>
            <person name="Steentjes M.B.F."/>
            <person name="Corcolon B."/>
            <person name="Chong P.A."/>
            <person name="Kema G.H.J."/>
            <person name="Seidl M.F."/>
        </authorList>
    </citation>
    <scope>NUCLEOTIDE SEQUENCE [LARGE SCALE GENOMIC DNA]</scope>
    <source>
        <strain evidence="2 3">P124</strain>
    </source>
</reference>
<feature type="compositionally biased region" description="Acidic residues" evidence="1">
    <location>
        <begin position="149"/>
        <end position="159"/>
    </location>
</feature>
<feature type="compositionally biased region" description="Polar residues" evidence="1">
    <location>
        <begin position="254"/>
        <end position="268"/>
    </location>
</feature>
<name>A0ABR0ERV6_ZASCE</name>
<comment type="caution">
    <text evidence="2">The sequence shown here is derived from an EMBL/GenBank/DDBJ whole genome shotgun (WGS) entry which is preliminary data.</text>
</comment>
<organism evidence="2 3">
    <name type="scientific">Zasmidium cellare</name>
    <name type="common">Wine cellar mold</name>
    <name type="synonym">Racodium cellare</name>
    <dbReference type="NCBI Taxonomy" id="395010"/>
    <lineage>
        <taxon>Eukaryota</taxon>
        <taxon>Fungi</taxon>
        <taxon>Dikarya</taxon>
        <taxon>Ascomycota</taxon>
        <taxon>Pezizomycotina</taxon>
        <taxon>Dothideomycetes</taxon>
        <taxon>Dothideomycetidae</taxon>
        <taxon>Mycosphaerellales</taxon>
        <taxon>Mycosphaerellaceae</taxon>
        <taxon>Zasmidium</taxon>
    </lineage>
</organism>
<accession>A0ABR0ERV6</accession>
<dbReference type="Proteomes" id="UP001305779">
    <property type="component" value="Unassembled WGS sequence"/>
</dbReference>
<feature type="region of interest" description="Disordered" evidence="1">
    <location>
        <begin position="185"/>
        <end position="268"/>
    </location>
</feature>
<feature type="compositionally biased region" description="Basic and acidic residues" evidence="1">
    <location>
        <begin position="62"/>
        <end position="79"/>
    </location>
</feature>
<feature type="compositionally biased region" description="Low complexity" evidence="1">
    <location>
        <begin position="241"/>
        <end position="253"/>
    </location>
</feature>
<feature type="compositionally biased region" description="Acidic residues" evidence="1">
    <location>
        <begin position="193"/>
        <end position="211"/>
    </location>
</feature>
<evidence type="ECO:0000313" key="2">
    <source>
        <dbReference type="EMBL" id="KAK4504217.1"/>
    </source>
</evidence>
<protein>
    <submittedName>
        <fullName evidence="2">Uncharacterized protein</fullName>
    </submittedName>
</protein>
<evidence type="ECO:0000313" key="3">
    <source>
        <dbReference type="Proteomes" id="UP001305779"/>
    </source>
</evidence>
<dbReference type="EMBL" id="JAXOVC010000003">
    <property type="protein sequence ID" value="KAK4504217.1"/>
    <property type="molecule type" value="Genomic_DNA"/>
</dbReference>
<feature type="compositionally biased region" description="Acidic residues" evidence="1">
    <location>
        <begin position="99"/>
        <end position="116"/>
    </location>
</feature>
<sequence>MATPNELSLAELRGCLEGEIEEQQVDTPNKGESGAEAITLAGNNDESNNTEFFEYEYKVKKASSKWDEQQAETPDKGDISNEAAMFADDEESNQHEFELEFEEASSSDDWDEDAFDEGGGQGSRLFRKGADRGSFVKVRDDPPIRLVDSEDDLWDSEEEESHKKRNQRRLWWRFSQWMRWPEWARQKHRESDNEYQGEENQGDEGEDSSEDEGIKSGPMRFKTPKQSPSMKKSKRTHTKTGKTQMKTSSKMTKVQITESNSLNVTSAR</sequence>
<feature type="region of interest" description="Disordered" evidence="1">
    <location>
        <begin position="62"/>
        <end position="166"/>
    </location>
</feature>
<feature type="region of interest" description="Disordered" evidence="1">
    <location>
        <begin position="21"/>
        <end position="47"/>
    </location>
</feature>
<evidence type="ECO:0000256" key="1">
    <source>
        <dbReference type="SAM" id="MobiDB-lite"/>
    </source>
</evidence>
<feature type="compositionally biased region" description="Basic residues" evidence="1">
    <location>
        <begin position="231"/>
        <end position="240"/>
    </location>
</feature>
<proteinExistence type="predicted"/>
<gene>
    <name evidence="2" type="ORF">PRZ48_005133</name>
</gene>